<gene>
    <name evidence="1" type="ORF">WG901_20755</name>
</gene>
<accession>A0ABU8S165</accession>
<organism evidence="1 2">
    <name type="scientific">Novosphingobium anseongense</name>
    <dbReference type="NCBI Taxonomy" id="3133436"/>
    <lineage>
        <taxon>Bacteria</taxon>
        <taxon>Pseudomonadati</taxon>
        <taxon>Pseudomonadota</taxon>
        <taxon>Alphaproteobacteria</taxon>
        <taxon>Sphingomonadales</taxon>
        <taxon>Sphingomonadaceae</taxon>
        <taxon>Novosphingobium</taxon>
    </lineage>
</organism>
<dbReference type="EMBL" id="JBBHJZ010000005">
    <property type="protein sequence ID" value="MEJ5979095.1"/>
    <property type="molecule type" value="Genomic_DNA"/>
</dbReference>
<evidence type="ECO:0000313" key="1">
    <source>
        <dbReference type="EMBL" id="MEJ5979095.1"/>
    </source>
</evidence>
<sequence>MIAWAKPYWTALIGFAGLAIMAAAWHAGVSRPETVLQEISSHASIGAE</sequence>
<dbReference type="Proteomes" id="UP001361239">
    <property type="component" value="Unassembled WGS sequence"/>
</dbReference>
<proteinExistence type="predicted"/>
<protein>
    <submittedName>
        <fullName evidence="1">Uncharacterized protein</fullName>
    </submittedName>
</protein>
<evidence type="ECO:0000313" key="2">
    <source>
        <dbReference type="Proteomes" id="UP001361239"/>
    </source>
</evidence>
<comment type="caution">
    <text evidence="1">The sequence shown here is derived from an EMBL/GenBank/DDBJ whole genome shotgun (WGS) entry which is preliminary data.</text>
</comment>
<dbReference type="RefSeq" id="WP_339589032.1">
    <property type="nucleotide sequence ID" value="NZ_JBBHJZ010000005.1"/>
</dbReference>
<keyword evidence="2" id="KW-1185">Reference proteome</keyword>
<reference evidence="1 2" key="1">
    <citation type="submission" date="2024-03" db="EMBL/GenBank/DDBJ databases">
        <authorList>
            <person name="Jo J.-H."/>
        </authorList>
    </citation>
    <scope>NUCLEOTIDE SEQUENCE [LARGE SCALE GENOMIC DNA]</scope>
    <source>
        <strain evidence="1 2">PS1R-30</strain>
    </source>
</reference>
<name>A0ABU8S165_9SPHN</name>